<feature type="region of interest" description="Disordered" evidence="1">
    <location>
        <begin position="717"/>
        <end position="746"/>
    </location>
</feature>
<dbReference type="Gene3D" id="2.60.40.10">
    <property type="entry name" value="Immunoglobulins"/>
    <property type="match status" value="1"/>
</dbReference>
<feature type="domain" description="Secretion system C-terminal sorting" evidence="2">
    <location>
        <begin position="1680"/>
        <end position="1746"/>
    </location>
</feature>
<gene>
    <name evidence="3" type="ORF">F0P96_18285</name>
</gene>
<name>A0AA88FG24_9BACT</name>
<accession>A0AA88FG24</accession>
<dbReference type="NCBIfam" id="TIGR04183">
    <property type="entry name" value="Por_Secre_tail"/>
    <property type="match status" value="1"/>
</dbReference>
<reference evidence="3 4" key="1">
    <citation type="submission" date="2019-09" db="EMBL/GenBank/DDBJ databases">
        <title>Genome sequence of Hymenobacter sp. M3.</title>
        <authorList>
            <person name="Srinivasan S."/>
        </authorList>
    </citation>
    <scope>NUCLEOTIDE SEQUENCE [LARGE SCALE GENOMIC DNA]</scope>
    <source>
        <strain evidence="3 4">M3</strain>
    </source>
</reference>
<evidence type="ECO:0000256" key="1">
    <source>
        <dbReference type="SAM" id="MobiDB-lite"/>
    </source>
</evidence>
<keyword evidence="4" id="KW-1185">Reference proteome</keyword>
<proteinExistence type="predicted"/>
<sequence>MNTGFTRLLRLSGRTGRAWMLVLFALLLPLLGWGQTTLAYWNFNTPSSASSPRWTSPLTADAGSGTLTHDFTSGLDAFGGTTTNAEPSVVAGFTFSPQGGTSNVNNGKSITLSIPTTGYNSLILTYAAQRTGTGFTTHTIDYSTDGTTFTNVTSISSLPSSFATQTVDLSSITQANNNANFKVRITFTGSTAATSNNRIDNLKLSGTAIVTGPSITTGAITGAPVCATSASDITVDYTTSGTISGTYSVQLSDASGVFAATPTTLTTVSQTAGSSITATIPAGTTSGIGYKVRVVNDNGGTPVTGSASSAFTIVNNPMVTLTGTTTQTIQVNTNGTALGYTDSPISATAHKWQFSTTQGGPYADFTPAQTGTTYTPNFSSAATYYVVEVSTFPGCGAVTSNEAVITVTPPPSGTINTPTFPSGTLCATTATSVDVTFTASGTFNAGNIFTVQLSNASGSFATPVSTVSVSNTSTTAQTLTLPIPAGTPTGSGYKVRVISSDPVTTSSGTSASLSIVSNPTVTLTGNTTQTILVNTNGTVLGTTETPTATSRKWQFSTTQGGPYADFSPTQTGATYTPRFAATGTYYVVAVSNFPGCGAVTSNEAVISVNNPAPTLTAQSVNTAVAGSAGFTLNLTGTGFINGVSVANFGGTALATTASSGTQIAATVPASLLTTPGSYNVTVTNPAPGGGTSAALTFTVTQAPCLAESFDGTFPPSGWSASGVTQGTGTTRNSSAGSAQFSAPGQTLTTPSLAYPKSVEFYITRSSSLNERGILVKASTDNGVTFATVATFVLADISTSFQKKTVDLAAYQLRPSVLIRFERSADPSLNQLNIDDFAAFCGAAPTLAAEPTAQPTVSSSNVLFTRADVSVNGGDGAKQVVVLRATSVAAVAPADGNTYVGNTTYGSTGTGSVTGMGNYVVYAGPTGSAPNTFTVTGLPSGTNFTLEAYAYNDNGTAGLENYLTTIPGTNTFSTGVAPTVYYAKATGDIGLATTYAENADGTGSSPDDFTAPGITYVVTGTGRTFVSNFTLSAAGSKLAVANGAELIIPAAANYTGTLDLNAGSLLTVLNTAPTYTLGTVDGTSTINYAQSATYVVPVLASPGYGNLKLTNGTKTFAGGTITVRGNLTVENVSGLGGTSSTPFTIISLDGNYTQLGTVTFAATANLFTLQLDGNSVQTLTGNGTAITLFRLINNNTAGAVLSTTGGSTNLVLGNSTSGNLTQNSGTSLAINANTVTLTGSASFSGTGVLTNTSTGSVIISKTNTSNSGLLYLGAGETLGTLTINPSGLASTLTLGSTNVAVNNLNLTAGTLVLNGKTLTINGTVTTGAAAVAKIQGSASSSLVFTGTGNIGTLNFTATAGSTLAALTLNRSANTLIPVGSTLTIGTLTLTQGSLLFSGSERAIVTTVVGGNANSFVNALTLTTPAATTASFTFPLGSVRGHFRPLTLDLTQAAAVVTAYTARQIDRTSPETRAATSPLTRTSSIRYFTLSSEGATFTTGTLTLSFGANDGVTDLASLRIGRSSGGAFTEVSATPTTTGAPAGGTIASTITALGDFALATVATAASENPLPVELKSFTGELTAEGTLLRWTTASEKNNDRFEVLRSLDGREFSRVGEVKGQGSTASPTDYRFVDATRPQFGGSIGSSSGTAYYRLRQVDIDGTAKLSAIVVVGGESKAPVTLYPNPTTDRLTLQTAAGVQWQIRNGLGQALLHGTTTGTTTLDVTRLPAGVYYLETRTDTQRHTQKFVKQ</sequence>
<evidence type="ECO:0000313" key="4">
    <source>
        <dbReference type="Proteomes" id="UP000326380"/>
    </source>
</evidence>
<dbReference type="InterPro" id="IPR013783">
    <property type="entry name" value="Ig-like_fold"/>
</dbReference>
<dbReference type="InterPro" id="IPR014756">
    <property type="entry name" value="Ig_E-set"/>
</dbReference>
<organism evidence="3 4">
    <name type="scientific">Hymenobacter busanensis</name>
    <dbReference type="NCBI Taxonomy" id="2607656"/>
    <lineage>
        <taxon>Bacteria</taxon>
        <taxon>Pseudomonadati</taxon>
        <taxon>Bacteroidota</taxon>
        <taxon>Cytophagia</taxon>
        <taxon>Cytophagales</taxon>
        <taxon>Hymenobacteraceae</taxon>
        <taxon>Hymenobacter</taxon>
    </lineage>
</organism>
<feature type="compositionally biased region" description="Polar residues" evidence="1">
    <location>
        <begin position="718"/>
        <end position="746"/>
    </location>
</feature>
<dbReference type="EMBL" id="VTWU01000007">
    <property type="protein sequence ID" value="KAA9327186.1"/>
    <property type="molecule type" value="Genomic_DNA"/>
</dbReference>
<dbReference type="SUPFAM" id="SSF81296">
    <property type="entry name" value="E set domains"/>
    <property type="match status" value="1"/>
</dbReference>
<dbReference type="InterPro" id="IPR026444">
    <property type="entry name" value="Secre_tail"/>
</dbReference>
<evidence type="ECO:0000259" key="2">
    <source>
        <dbReference type="Pfam" id="PF18962"/>
    </source>
</evidence>
<dbReference type="Pfam" id="PF18962">
    <property type="entry name" value="Por_Secre_tail"/>
    <property type="match status" value="1"/>
</dbReference>
<dbReference type="Proteomes" id="UP000326380">
    <property type="component" value="Unassembled WGS sequence"/>
</dbReference>
<protein>
    <submittedName>
        <fullName evidence="3">T9SS type A sorting domain-containing protein</fullName>
    </submittedName>
</protein>
<comment type="caution">
    <text evidence="3">The sequence shown here is derived from an EMBL/GenBank/DDBJ whole genome shotgun (WGS) entry which is preliminary data.</text>
</comment>
<dbReference type="Gene3D" id="2.60.120.260">
    <property type="entry name" value="Galactose-binding domain-like"/>
    <property type="match status" value="1"/>
</dbReference>
<evidence type="ECO:0000313" key="3">
    <source>
        <dbReference type="EMBL" id="KAA9327186.1"/>
    </source>
</evidence>